<comment type="caution">
    <text evidence="3">The sequence shown here is derived from an EMBL/GenBank/DDBJ whole genome shotgun (WGS) entry which is preliminary data.</text>
</comment>
<keyword evidence="4" id="KW-1185">Reference proteome</keyword>
<evidence type="ECO:0000313" key="3">
    <source>
        <dbReference type="EMBL" id="KAK5052836.1"/>
    </source>
</evidence>
<evidence type="ECO:0000256" key="2">
    <source>
        <dbReference type="SAM" id="Phobius"/>
    </source>
</evidence>
<feature type="region of interest" description="Disordered" evidence="1">
    <location>
        <begin position="190"/>
        <end position="222"/>
    </location>
</feature>
<keyword evidence="2" id="KW-0812">Transmembrane</keyword>
<feature type="compositionally biased region" description="Polar residues" evidence="1">
    <location>
        <begin position="190"/>
        <end position="200"/>
    </location>
</feature>
<feature type="compositionally biased region" description="Low complexity" evidence="1">
    <location>
        <begin position="131"/>
        <end position="145"/>
    </location>
</feature>
<dbReference type="Proteomes" id="UP001345691">
    <property type="component" value="Unassembled WGS sequence"/>
</dbReference>
<feature type="compositionally biased region" description="Polar residues" evidence="1">
    <location>
        <begin position="393"/>
        <end position="410"/>
    </location>
</feature>
<sequence length="607" mass="67425">MEQLTALTNLEMAPQHAHPPVCLTHGIGAEPITPPATPPLLFPKAVSRLQLSKLLRRSRSMRSKHEEVKIKTPTIHSRPSVAEMKAPFPLLLPNSPSLTEEATSMTASSSSLRRMSISYNDLRALAQQHASSSPVTSLLPSPMTSEPHNDGQSYFRFQSPWAPKPNSSEELFDNLQIVSYYCNEEATDMSNHVPSVQESASSDDEQSTASKSMPVTPSDHGNQDPFCSNESGWLANTTSHEERQRRFKSRFYQVVQRPWTDGCTEDGDEQVMVATILVGLGKPKIVQIHRPSSRPTSPPSPIRCQPVPATPVQPSAEISAFSPYDTPGEVPLIESQLSKAVSPGSEIATTSPSSLLPSPLRLTWRMSSLSDGSIFSATLQRLYELADPFTLSPRRSPSNRTSLSLPSKWTTADAPRKRDSYQCLSPTHRVATWSKCRRVERAIRAVTRAVDSFPDGMLRLDSPSILDIRRADVSDHTYIDAFHKIFPMAPALLLSALTAWILVDIYFSKLNEQMRPMERHWAQLAASNESLHQIPDKAREMLGIGLPDTTSIQLNEYMLSKRASALRVSISVVGQRLIEALRGAWDEDIWRSLKVLVEVVETSPQPW</sequence>
<keyword evidence="2" id="KW-1133">Transmembrane helix</keyword>
<name>A0ABR0IZH1_9EURO</name>
<feature type="transmembrane region" description="Helical" evidence="2">
    <location>
        <begin position="485"/>
        <end position="507"/>
    </location>
</feature>
<proteinExistence type="predicted"/>
<gene>
    <name evidence="3" type="ORF">LTR69_009662</name>
</gene>
<keyword evidence="2" id="KW-0472">Membrane</keyword>
<protein>
    <submittedName>
        <fullName evidence="3">Uncharacterized protein</fullName>
    </submittedName>
</protein>
<accession>A0ABR0IZH1</accession>
<reference evidence="3 4" key="1">
    <citation type="submission" date="2023-08" db="EMBL/GenBank/DDBJ databases">
        <title>Black Yeasts Isolated from many extreme environments.</title>
        <authorList>
            <person name="Coleine C."/>
            <person name="Stajich J.E."/>
            <person name="Selbmann L."/>
        </authorList>
    </citation>
    <scope>NUCLEOTIDE SEQUENCE [LARGE SCALE GENOMIC DNA]</scope>
    <source>
        <strain evidence="3 4">CCFEE 6328</strain>
    </source>
</reference>
<feature type="region of interest" description="Disordered" evidence="1">
    <location>
        <begin position="390"/>
        <end position="411"/>
    </location>
</feature>
<dbReference type="EMBL" id="JAVRRF010000028">
    <property type="protein sequence ID" value="KAK5052836.1"/>
    <property type="molecule type" value="Genomic_DNA"/>
</dbReference>
<evidence type="ECO:0000313" key="4">
    <source>
        <dbReference type="Proteomes" id="UP001345691"/>
    </source>
</evidence>
<organism evidence="3 4">
    <name type="scientific">Exophiala sideris</name>
    <dbReference type="NCBI Taxonomy" id="1016849"/>
    <lineage>
        <taxon>Eukaryota</taxon>
        <taxon>Fungi</taxon>
        <taxon>Dikarya</taxon>
        <taxon>Ascomycota</taxon>
        <taxon>Pezizomycotina</taxon>
        <taxon>Eurotiomycetes</taxon>
        <taxon>Chaetothyriomycetidae</taxon>
        <taxon>Chaetothyriales</taxon>
        <taxon>Herpotrichiellaceae</taxon>
        <taxon>Exophiala</taxon>
    </lineage>
</organism>
<feature type="region of interest" description="Disordered" evidence="1">
    <location>
        <begin position="131"/>
        <end position="152"/>
    </location>
</feature>
<evidence type="ECO:0000256" key="1">
    <source>
        <dbReference type="SAM" id="MobiDB-lite"/>
    </source>
</evidence>